<evidence type="ECO:0000256" key="8">
    <source>
        <dbReference type="ARBA" id="ARBA00023136"/>
    </source>
</evidence>
<feature type="domain" description="ABC transporter" evidence="9">
    <location>
        <begin position="261"/>
        <end position="505"/>
    </location>
</feature>
<comment type="subcellular location">
    <subcellularLocation>
        <location evidence="1">Cell membrane</location>
        <topology evidence="1">Peripheral membrane protein</topology>
    </subcellularLocation>
</comment>
<evidence type="ECO:0000313" key="11">
    <source>
        <dbReference type="Proteomes" id="UP000295726"/>
    </source>
</evidence>
<evidence type="ECO:0000256" key="1">
    <source>
        <dbReference type="ARBA" id="ARBA00004202"/>
    </source>
</evidence>
<dbReference type="GO" id="GO:0005524">
    <property type="term" value="F:ATP binding"/>
    <property type="evidence" value="ECO:0007669"/>
    <property type="project" value="UniProtKB-KW"/>
</dbReference>
<proteinExistence type="predicted"/>
<comment type="caution">
    <text evidence="10">The sequence shown here is derived from an EMBL/GenBank/DDBJ whole genome shotgun (WGS) entry which is preliminary data.</text>
</comment>
<evidence type="ECO:0000259" key="9">
    <source>
        <dbReference type="PROSITE" id="PS50893"/>
    </source>
</evidence>
<feature type="domain" description="ABC transporter" evidence="9">
    <location>
        <begin position="13"/>
        <end position="249"/>
    </location>
</feature>
<gene>
    <name evidence="10" type="ORF">EDD59_10266</name>
</gene>
<dbReference type="EMBL" id="SLZZ01000002">
    <property type="protein sequence ID" value="TCS82203.1"/>
    <property type="molecule type" value="Genomic_DNA"/>
</dbReference>
<keyword evidence="3" id="KW-1003">Cell membrane</keyword>
<dbReference type="InterPro" id="IPR050107">
    <property type="entry name" value="ABC_carbohydrate_import_ATPase"/>
</dbReference>
<dbReference type="AlphaFoldDB" id="A0A4R3KGG7"/>
<dbReference type="Gene3D" id="3.40.50.300">
    <property type="entry name" value="P-loop containing nucleotide triphosphate hydrolases"/>
    <property type="match status" value="2"/>
</dbReference>
<dbReference type="OrthoDB" id="9771863at2"/>
<dbReference type="FunFam" id="3.40.50.300:FF:000127">
    <property type="entry name" value="Ribose import ATP-binding protein RbsA"/>
    <property type="match status" value="1"/>
</dbReference>
<dbReference type="PANTHER" id="PTHR43790">
    <property type="entry name" value="CARBOHYDRATE TRANSPORT ATP-BINDING PROTEIN MG119-RELATED"/>
    <property type="match status" value="1"/>
</dbReference>
<dbReference type="CDD" id="cd03216">
    <property type="entry name" value="ABC_Carb_Monos_I"/>
    <property type="match status" value="1"/>
</dbReference>
<evidence type="ECO:0000256" key="3">
    <source>
        <dbReference type="ARBA" id="ARBA00022475"/>
    </source>
</evidence>
<dbReference type="InterPro" id="IPR027417">
    <property type="entry name" value="P-loop_NTPase"/>
</dbReference>
<name>A0A4R3KGG7_9FIRM</name>
<evidence type="ECO:0000313" key="10">
    <source>
        <dbReference type="EMBL" id="TCS82203.1"/>
    </source>
</evidence>
<protein>
    <submittedName>
        <fullName evidence="10">Ribose transport system ATP-binding protein</fullName>
    </submittedName>
</protein>
<dbReference type="InterPro" id="IPR003439">
    <property type="entry name" value="ABC_transporter-like_ATP-bd"/>
</dbReference>
<keyword evidence="7" id="KW-1278">Translocase</keyword>
<dbReference type="PROSITE" id="PS50893">
    <property type="entry name" value="ABC_TRANSPORTER_2"/>
    <property type="match status" value="2"/>
</dbReference>
<dbReference type="PANTHER" id="PTHR43790:SF9">
    <property type="entry name" value="GALACTOFURANOSE TRANSPORTER ATP-BINDING PROTEIN YTFR"/>
    <property type="match status" value="1"/>
</dbReference>
<evidence type="ECO:0000256" key="4">
    <source>
        <dbReference type="ARBA" id="ARBA00022737"/>
    </source>
</evidence>
<evidence type="ECO:0000256" key="5">
    <source>
        <dbReference type="ARBA" id="ARBA00022741"/>
    </source>
</evidence>
<dbReference type="GO" id="GO:0005886">
    <property type="term" value="C:plasma membrane"/>
    <property type="evidence" value="ECO:0007669"/>
    <property type="project" value="UniProtKB-SubCell"/>
</dbReference>
<keyword evidence="6 10" id="KW-0067">ATP-binding</keyword>
<organism evidence="10 11">
    <name type="scientific">Muricomes intestini</name>
    <dbReference type="NCBI Taxonomy" id="1796634"/>
    <lineage>
        <taxon>Bacteria</taxon>
        <taxon>Bacillati</taxon>
        <taxon>Bacillota</taxon>
        <taxon>Clostridia</taxon>
        <taxon>Lachnospirales</taxon>
        <taxon>Lachnospiraceae</taxon>
        <taxon>Muricomes</taxon>
    </lineage>
</organism>
<dbReference type="RefSeq" id="WP_132378346.1">
    <property type="nucleotide sequence ID" value="NZ_SLZZ01000002.1"/>
</dbReference>
<keyword evidence="8" id="KW-0472">Membrane</keyword>
<dbReference type="Pfam" id="PF00005">
    <property type="entry name" value="ABC_tran"/>
    <property type="match status" value="2"/>
</dbReference>
<sequence>MGETRSGTDVPLLEMRGITKVFPGVVALDNVNLTVKQGEVHLLLGENGAGKSTLIKTIIGINKPEGGEIFWLGQLMKIHSLKDAYELGISVIYQELSNIPCLSIVENMYLGFEKRKNGLIDWKKQRVCARKALDRVGLSDIDVDTPMEKLGMGQRQLVEIAMAIDRKAKLIIMDEPTSSLGRSEIDFLMELMLELNREGVSILFITHKLDEAKRVGTRVTVLRNGKNSGATMSVKDVTEEDIIQMMVGRTLEEKYPKRKNVRIGKEILRCQGLCADKFDKISFAVKEGEMLGIFGLIGAGRTELVRAIFGADPLATGNLIFNGEEIEVKRPRDAIRQGVVLITENRKEEGLILIHNVIENGTIVPLEKFQNKLGFIDNKKRLAAIEEYGQELNLRPMQPEKLAMNFSGGNQQKIVIMKWLISGAKVFIFDEPTKGVDVGAKVEIYNIMNRLLENGASIIMVSSEIDEILGMSDRVMVMYEGKQTGIVKNDGSIGEEEILTLATGGTL</sequence>
<dbReference type="CDD" id="cd03215">
    <property type="entry name" value="ABC_Carb_Monos_II"/>
    <property type="match status" value="1"/>
</dbReference>
<keyword evidence="2" id="KW-0813">Transport</keyword>
<dbReference type="SUPFAM" id="SSF52540">
    <property type="entry name" value="P-loop containing nucleoside triphosphate hydrolases"/>
    <property type="match status" value="2"/>
</dbReference>
<dbReference type="Proteomes" id="UP000295726">
    <property type="component" value="Unassembled WGS sequence"/>
</dbReference>
<keyword evidence="4" id="KW-0677">Repeat</keyword>
<reference evidence="10 11" key="1">
    <citation type="submission" date="2019-03" db="EMBL/GenBank/DDBJ databases">
        <title>Genomic Encyclopedia of Type Strains, Phase IV (KMG-IV): sequencing the most valuable type-strain genomes for metagenomic binning, comparative biology and taxonomic classification.</title>
        <authorList>
            <person name="Goeker M."/>
        </authorList>
    </citation>
    <scope>NUCLEOTIDE SEQUENCE [LARGE SCALE GENOMIC DNA]</scope>
    <source>
        <strain evidence="10 11">DSM 29489</strain>
    </source>
</reference>
<evidence type="ECO:0000256" key="6">
    <source>
        <dbReference type="ARBA" id="ARBA00022840"/>
    </source>
</evidence>
<dbReference type="SMART" id="SM00382">
    <property type="entry name" value="AAA"/>
    <property type="match status" value="2"/>
</dbReference>
<dbReference type="InterPro" id="IPR003593">
    <property type="entry name" value="AAA+_ATPase"/>
</dbReference>
<dbReference type="GO" id="GO:0016887">
    <property type="term" value="F:ATP hydrolysis activity"/>
    <property type="evidence" value="ECO:0007669"/>
    <property type="project" value="InterPro"/>
</dbReference>
<evidence type="ECO:0000256" key="2">
    <source>
        <dbReference type="ARBA" id="ARBA00022448"/>
    </source>
</evidence>
<keyword evidence="11" id="KW-1185">Reference proteome</keyword>
<keyword evidence="5" id="KW-0547">Nucleotide-binding</keyword>
<accession>A0A4R3KGG7</accession>
<evidence type="ECO:0000256" key="7">
    <source>
        <dbReference type="ARBA" id="ARBA00022967"/>
    </source>
</evidence>